<geneLocation type="plasmid" evidence="2 3">
    <name>p2-125</name>
</geneLocation>
<protein>
    <recommendedName>
        <fullName evidence="4">Conjugal transfer entry exclusion protein TraS</fullName>
    </recommendedName>
</protein>
<keyword evidence="1" id="KW-1133">Transmembrane helix</keyword>
<evidence type="ECO:0000313" key="2">
    <source>
        <dbReference type="EMBL" id="QDL35789.1"/>
    </source>
</evidence>
<keyword evidence="2" id="KW-0614">Plasmid</keyword>
<feature type="transmembrane region" description="Helical" evidence="1">
    <location>
        <begin position="134"/>
        <end position="151"/>
    </location>
</feature>
<feature type="transmembrane region" description="Helical" evidence="1">
    <location>
        <begin position="63"/>
        <end position="88"/>
    </location>
</feature>
<accession>A0A515D5V6</accession>
<dbReference type="EMBL" id="CP033895">
    <property type="protein sequence ID" value="QDL35789.1"/>
    <property type="molecule type" value="Genomic_DNA"/>
</dbReference>
<feature type="transmembrane region" description="Helical" evidence="1">
    <location>
        <begin position="36"/>
        <end position="57"/>
    </location>
</feature>
<organism evidence="2 3">
    <name type="scientific">Serratia liquefaciens</name>
    <dbReference type="NCBI Taxonomy" id="614"/>
    <lineage>
        <taxon>Bacteria</taxon>
        <taxon>Pseudomonadati</taxon>
        <taxon>Pseudomonadota</taxon>
        <taxon>Gammaproteobacteria</taxon>
        <taxon>Enterobacterales</taxon>
        <taxon>Yersiniaceae</taxon>
        <taxon>Serratia</taxon>
    </lineage>
</organism>
<evidence type="ECO:0000313" key="3">
    <source>
        <dbReference type="Proteomes" id="UP000317572"/>
    </source>
</evidence>
<reference evidence="2 3" key="1">
    <citation type="submission" date="2018-11" db="EMBL/GenBank/DDBJ databases">
        <title>The first complete genome of Serratia liquefaciens isolated from metalophyte plant revel distinctness adaptive mechanisms in an extreme habitat.</title>
        <authorList>
            <person name="Caneschi W.L."/>
            <person name="Sanchez A.B."/>
            <person name="Felestrino E.B."/>
            <person name="Assis R.A.B."/>
            <person name="Lemes C.G.C."/>
            <person name="Cordeiro I.F."/>
            <person name="Fonseca N.P."/>
            <person name="Villa M."/>
            <person name="Vieira I.T."/>
            <person name="Moraes L.A."/>
            <person name="Kamino L.H.Y."/>
            <person name="do Carmo F."/>
            <person name="Garcia C.M."/>
            <person name="Almeida N.F."/>
            <person name="Silva R.S."/>
            <person name="Ferro J.A."/>
            <person name="Ferro M.I.T."/>
            <person name="Varani A.M."/>
            <person name="Ferreira R.M."/>
            <person name="dos Santos V.L."/>
            <person name="Silva U.C."/>
            <person name="Setubal J.C."/>
            <person name="Moreira L.M."/>
        </authorList>
    </citation>
    <scope>NUCLEOTIDE SEQUENCE [LARGE SCALE GENOMIC DNA]</scope>
    <source>
        <strain evidence="2 3">FG3</strain>
        <plasmid evidence="2 3">p2-125</plasmid>
    </source>
</reference>
<sequence>MLTQKIIRQEIEELKAIMASDSLVVPSMWECAKPGVLILLWLFICPLLAFSLSNVILSEVASAVGFSTFMGVIIAFGITNGLGMVYAVPRDFREKSIVMMLIQRKVVKYSTVYMLTVFALALFGAFGIRDSFGYLMPLMFITGGFVFFFSADISRYKLSAFTEIVKAVKAQ</sequence>
<keyword evidence="1" id="KW-0812">Transmembrane</keyword>
<dbReference type="RefSeq" id="WP_142816632.1">
    <property type="nucleotide sequence ID" value="NZ_CP033895.1"/>
</dbReference>
<proteinExistence type="predicted"/>
<evidence type="ECO:0008006" key="4">
    <source>
        <dbReference type="Google" id="ProtNLM"/>
    </source>
</evidence>
<dbReference type="Proteomes" id="UP000317572">
    <property type="component" value="Plasmid p2-125"/>
</dbReference>
<dbReference type="AlphaFoldDB" id="A0A515D5V6"/>
<gene>
    <name evidence="2" type="ORF">EGO53_28850</name>
</gene>
<keyword evidence="1" id="KW-0472">Membrane</keyword>
<feature type="transmembrane region" description="Helical" evidence="1">
    <location>
        <begin position="109"/>
        <end position="128"/>
    </location>
</feature>
<evidence type="ECO:0000256" key="1">
    <source>
        <dbReference type="SAM" id="Phobius"/>
    </source>
</evidence>
<name>A0A515D5V6_SERLI</name>